<keyword evidence="2" id="KW-1185">Reference proteome</keyword>
<proteinExistence type="predicted"/>
<dbReference type="Proteomes" id="UP001056120">
    <property type="component" value="Linkage Group LG17"/>
</dbReference>
<name>A0ACB9ETQ7_9ASTR</name>
<sequence>MYTPVLTYNNEFRQLGSAHTHMASPISTEQHQSLALTQQIPGPWVAPSSPASIGYRPSESMVAPFNPNHGSTLYMQYPSQRSGVTFIHPNEQVHQQLVQVVMYILVSRAYFSSHRSLFFHVHQPNQILQQKSSSICSITWLGIWWPRLESICLCKFVHVIRNSNHILLESPSNHFAGFNLKVLSFQGIKVPHSKDSFVPSFSLTCLATRDVSTMHTSGLKYKTWTPMYIVDQKDESFYTVSWACDADGIPLLVAGGINGIIRVIDAGNVLAVRKPL</sequence>
<comment type="caution">
    <text evidence="1">The sequence shown here is derived from an EMBL/GenBank/DDBJ whole genome shotgun (WGS) entry which is preliminary data.</text>
</comment>
<accession>A0ACB9ETQ7</accession>
<gene>
    <name evidence="1" type="ORF">L1987_52504</name>
</gene>
<reference evidence="1 2" key="2">
    <citation type="journal article" date="2022" name="Mol. Ecol. Resour.">
        <title>The genomes of chicory, endive, great burdock and yacon provide insights into Asteraceae paleo-polyploidization history and plant inulin production.</title>
        <authorList>
            <person name="Fan W."/>
            <person name="Wang S."/>
            <person name="Wang H."/>
            <person name="Wang A."/>
            <person name="Jiang F."/>
            <person name="Liu H."/>
            <person name="Zhao H."/>
            <person name="Xu D."/>
            <person name="Zhang Y."/>
        </authorList>
    </citation>
    <scope>NUCLEOTIDE SEQUENCE [LARGE SCALE GENOMIC DNA]</scope>
    <source>
        <strain evidence="2">cv. Yunnan</strain>
        <tissue evidence="1">Leaves</tissue>
    </source>
</reference>
<protein>
    <submittedName>
        <fullName evidence="1">Uncharacterized protein</fullName>
    </submittedName>
</protein>
<organism evidence="1 2">
    <name type="scientific">Smallanthus sonchifolius</name>
    <dbReference type="NCBI Taxonomy" id="185202"/>
    <lineage>
        <taxon>Eukaryota</taxon>
        <taxon>Viridiplantae</taxon>
        <taxon>Streptophyta</taxon>
        <taxon>Embryophyta</taxon>
        <taxon>Tracheophyta</taxon>
        <taxon>Spermatophyta</taxon>
        <taxon>Magnoliopsida</taxon>
        <taxon>eudicotyledons</taxon>
        <taxon>Gunneridae</taxon>
        <taxon>Pentapetalae</taxon>
        <taxon>asterids</taxon>
        <taxon>campanulids</taxon>
        <taxon>Asterales</taxon>
        <taxon>Asteraceae</taxon>
        <taxon>Asteroideae</taxon>
        <taxon>Heliantheae alliance</taxon>
        <taxon>Millerieae</taxon>
        <taxon>Smallanthus</taxon>
    </lineage>
</organism>
<dbReference type="EMBL" id="CM042034">
    <property type="protein sequence ID" value="KAI3762081.1"/>
    <property type="molecule type" value="Genomic_DNA"/>
</dbReference>
<evidence type="ECO:0000313" key="2">
    <source>
        <dbReference type="Proteomes" id="UP001056120"/>
    </source>
</evidence>
<evidence type="ECO:0000313" key="1">
    <source>
        <dbReference type="EMBL" id="KAI3762081.1"/>
    </source>
</evidence>
<reference evidence="2" key="1">
    <citation type="journal article" date="2022" name="Mol. Ecol. Resour.">
        <title>The genomes of chicory, endive, great burdock and yacon provide insights into Asteraceae palaeo-polyploidization history and plant inulin production.</title>
        <authorList>
            <person name="Fan W."/>
            <person name="Wang S."/>
            <person name="Wang H."/>
            <person name="Wang A."/>
            <person name="Jiang F."/>
            <person name="Liu H."/>
            <person name="Zhao H."/>
            <person name="Xu D."/>
            <person name="Zhang Y."/>
        </authorList>
    </citation>
    <scope>NUCLEOTIDE SEQUENCE [LARGE SCALE GENOMIC DNA]</scope>
    <source>
        <strain evidence="2">cv. Yunnan</strain>
    </source>
</reference>